<organism evidence="1 2">
    <name type="scientific">Porites evermanni</name>
    <dbReference type="NCBI Taxonomy" id="104178"/>
    <lineage>
        <taxon>Eukaryota</taxon>
        <taxon>Metazoa</taxon>
        <taxon>Cnidaria</taxon>
        <taxon>Anthozoa</taxon>
        <taxon>Hexacorallia</taxon>
        <taxon>Scleractinia</taxon>
        <taxon>Fungiina</taxon>
        <taxon>Poritidae</taxon>
        <taxon>Porites</taxon>
    </lineage>
</organism>
<comment type="caution">
    <text evidence="1">The sequence shown here is derived from an EMBL/GenBank/DDBJ whole genome shotgun (WGS) entry which is preliminary data.</text>
</comment>
<name>A0ABN8LUX4_9CNID</name>
<protein>
    <submittedName>
        <fullName evidence="1">Uncharacterized protein</fullName>
    </submittedName>
</protein>
<dbReference type="EMBL" id="CALNXI010000122">
    <property type="protein sequence ID" value="CAH3019651.1"/>
    <property type="molecule type" value="Genomic_DNA"/>
</dbReference>
<evidence type="ECO:0000313" key="2">
    <source>
        <dbReference type="Proteomes" id="UP001159427"/>
    </source>
</evidence>
<gene>
    <name evidence="1" type="ORF">PEVE_00003656</name>
</gene>
<dbReference type="PANTHER" id="PTHR46704:SF1">
    <property type="entry name" value="TELOMERE LENGTH REGULATION PROTEIN TEL2 HOMOLOG"/>
    <property type="match status" value="1"/>
</dbReference>
<feature type="non-terminal residue" evidence="1">
    <location>
        <position position="322"/>
    </location>
</feature>
<sequence>MFQRLSIVATTGGFESPQQFFEYEVCSFPASLFDASLLPLKANKPVLADAIWSMTKESQTANDPGGSAYFVTDGGALLHRVVWPREVTCNAICLLYIQYVRHTAITKARDQTTVLIGEDTDLLVLLLYHAEMDAKELFFRPEPRQRDMTVRKLWDIKKTKTVLGRNVTSSILFVHALLGCDTTSRGHGIGKGIALKKAKINAQFRQLAGVFNRSDSSREDVIEAGEKALLSVFNAASTESLNSLRYIKYCQKVATGNVCLQPENLPPTSSAASFHSLRVYFQVQEWKQNQLRPQDWGWRLSDGRLLPILTDRPPAHQSLLEM</sequence>
<accession>A0ABN8LUX4</accession>
<proteinExistence type="predicted"/>
<reference evidence="1 2" key="1">
    <citation type="submission" date="2022-05" db="EMBL/GenBank/DDBJ databases">
        <authorList>
            <consortium name="Genoscope - CEA"/>
            <person name="William W."/>
        </authorList>
    </citation>
    <scope>NUCLEOTIDE SEQUENCE [LARGE SCALE GENOMIC DNA]</scope>
</reference>
<dbReference type="PANTHER" id="PTHR46704">
    <property type="entry name" value="CXC DOMAIN-CONTAINING PROTEIN-RELATED"/>
    <property type="match status" value="1"/>
</dbReference>
<keyword evidence="2" id="KW-1185">Reference proteome</keyword>
<dbReference type="Proteomes" id="UP001159427">
    <property type="component" value="Unassembled WGS sequence"/>
</dbReference>
<evidence type="ECO:0000313" key="1">
    <source>
        <dbReference type="EMBL" id="CAH3019651.1"/>
    </source>
</evidence>